<evidence type="ECO:0000313" key="2">
    <source>
        <dbReference type="EMBL" id="KAL1602870.1"/>
    </source>
</evidence>
<sequence length="249" mass="26725">MFALDGYGIPWFYHMYPVPWLFPPMFAKGRSKSPRKLRPKKQRGAVTSPANGQQASQNSLRTDETNAVKSGEDVPVGDGFPAASVGNVSAPDVTINIKSSDGPFSTQFDMIARQAALQPSTNTQHAPRVDLTTLRNVPVPTEHFQGQIQGFNTVSAQRRSHRQTGNGLYGGRGNVGIPLYATVPFPSPLPPMGRPTEGFHSGPKAYVEYTVGANACGTVEIEKAAEHGGAQACNTCEPDHRILPGGTLR</sequence>
<feature type="compositionally biased region" description="Basic and acidic residues" evidence="1">
    <location>
        <begin position="61"/>
        <end position="72"/>
    </location>
</feature>
<comment type="caution">
    <text evidence="2">The sequence shown here is derived from an EMBL/GenBank/DDBJ whole genome shotgun (WGS) entry which is preliminary data.</text>
</comment>
<keyword evidence="3" id="KW-1185">Reference proteome</keyword>
<feature type="region of interest" description="Disordered" evidence="1">
    <location>
        <begin position="31"/>
        <end position="83"/>
    </location>
</feature>
<gene>
    <name evidence="2" type="ORF">SLS59_004525</name>
</gene>
<accession>A0ABR3REJ9</accession>
<reference evidence="2 3" key="1">
    <citation type="submission" date="2024-02" db="EMBL/GenBank/DDBJ databases">
        <title>De novo assembly and annotation of 12 fungi associated with fruit tree decline syndrome in Ontario, Canada.</title>
        <authorList>
            <person name="Sulman M."/>
            <person name="Ellouze W."/>
            <person name="Ilyukhin E."/>
        </authorList>
    </citation>
    <scope>NUCLEOTIDE SEQUENCE [LARGE SCALE GENOMIC DNA]</scope>
    <source>
        <strain evidence="2 3">M97-236</strain>
    </source>
</reference>
<feature type="compositionally biased region" description="Basic residues" evidence="1">
    <location>
        <begin position="31"/>
        <end position="43"/>
    </location>
</feature>
<feature type="compositionally biased region" description="Polar residues" evidence="1">
    <location>
        <begin position="48"/>
        <end position="60"/>
    </location>
</feature>
<name>A0ABR3REJ9_9PLEO</name>
<evidence type="ECO:0000256" key="1">
    <source>
        <dbReference type="SAM" id="MobiDB-lite"/>
    </source>
</evidence>
<dbReference type="EMBL" id="JAKIXB020000013">
    <property type="protein sequence ID" value="KAL1602870.1"/>
    <property type="molecule type" value="Genomic_DNA"/>
</dbReference>
<dbReference type="Proteomes" id="UP001521222">
    <property type="component" value="Unassembled WGS sequence"/>
</dbReference>
<protein>
    <submittedName>
        <fullName evidence="2">Uncharacterized protein</fullName>
    </submittedName>
</protein>
<organism evidence="2 3">
    <name type="scientific">Nothophoma quercina</name>
    <dbReference type="NCBI Taxonomy" id="749835"/>
    <lineage>
        <taxon>Eukaryota</taxon>
        <taxon>Fungi</taxon>
        <taxon>Dikarya</taxon>
        <taxon>Ascomycota</taxon>
        <taxon>Pezizomycotina</taxon>
        <taxon>Dothideomycetes</taxon>
        <taxon>Pleosporomycetidae</taxon>
        <taxon>Pleosporales</taxon>
        <taxon>Pleosporineae</taxon>
        <taxon>Didymellaceae</taxon>
        <taxon>Nothophoma</taxon>
    </lineage>
</organism>
<evidence type="ECO:0000313" key="3">
    <source>
        <dbReference type="Proteomes" id="UP001521222"/>
    </source>
</evidence>
<proteinExistence type="predicted"/>